<reference evidence="2 3" key="1">
    <citation type="submission" date="2022-03" db="EMBL/GenBank/DDBJ databases">
        <title>A chromosomal length assembly of Cordylochernes scorpioides.</title>
        <authorList>
            <person name="Zeh D."/>
            <person name="Zeh J."/>
        </authorList>
    </citation>
    <scope>NUCLEOTIDE SEQUENCE [LARGE SCALE GENOMIC DNA]</scope>
    <source>
        <strain evidence="2">IN4F17</strain>
        <tissue evidence="2">Whole Body</tissue>
    </source>
</reference>
<evidence type="ECO:0000313" key="2">
    <source>
        <dbReference type="EMBL" id="UYV85185.1"/>
    </source>
</evidence>
<dbReference type="InterPro" id="IPR002492">
    <property type="entry name" value="Transposase_Tc1-like"/>
</dbReference>
<protein>
    <submittedName>
        <fullName evidence="2">Transposase</fullName>
    </submittedName>
</protein>
<dbReference type="Pfam" id="PF01498">
    <property type="entry name" value="HTH_Tnp_Tc3_2"/>
    <property type="match status" value="1"/>
</dbReference>
<feature type="domain" description="Transposase Tc1-like" evidence="1">
    <location>
        <begin position="89"/>
        <end position="159"/>
    </location>
</feature>
<dbReference type="InterPro" id="IPR036397">
    <property type="entry name" value="RNaseH_sf"/>
</dbReference>
<evidence type="ECO:0000259" key="1">
    <source>
        <dbReference type="Pfam" id="PF01498"/>
    </source>
</evidence>
<sequence length="225" mass="26174">MPEFEHKYDAVKCKLAMCLPTMTSITDVAIIVSQTEPRFIASKLTSSEISVKRNGGGMQLGEIQLEPSEGTTDRRVRSHPSQCTTSRADRQIVHMAVSDRSVTSRTVVQHIQPVTHHPVSSRTIRRRLQQSGLYARRPLLRLPLTQNHRRLRHQWCDERRMWTAAWNEIVFTDESRFYLQHHDGWIRVWRHRGERLLNSCVMHRHTVLHQVLWYGAGSDITLALL</sequence>
<accession>A0ABY6M057</accession>
<gene>
    <name evidence="2" type="ORF">LAZ67_X004868</name>
</gene>
<evidence type="ECO:0000313" key="3">
    <source>
        <dbReference type="Proteomes" id="UP001235939"/>
    </source>
</evidence>
<proteinExistence type="predicted"/>
<dbReference type="Gene3D" id="3.30.420.10">
    <property type="entry name" value="Ribonuclease H-like superfamily/Ribonuclease H"/>
    <property type="match status" value="1"/>
</dbReference>
<name>A0ABY6M057_9ARAC</name>
<dbReference type="Proteomes" id="UP001235939">
    <property type="component" value="Chromosome X"/>
</dbReference>
<keyword evidence="3" id="KW-1185">Reference proteome</keyword>
<organism evidence="2 3">
    <name type="scientific">Cordylochernes scorpioides</name>
    <dbReference type="NCBI Taxonomy" id="51811"/>
    <lineage>
        <taxon>Eukaryota</taxon>
        <taxon>Metazoa</taxon>
        <taxon>Ecdysozoa</taxon>
        <taxon>Arthropoda</taxon>
        <taxon>Chelicerata</taxon>
        <taxon>Arachnida</taxon>
        <taxon>Pseudoscorpiones</taxon>
        <taxon>Cheliferoidea</taxon>
        <taxon>Chernetidae</taxon>
        <taxon>Cordylochernes</taxon>
    </lineage>
</organism>
<dbReference type="EMBL" id="CP092886">
    <property type="protein sequence ID" value="UYV85185.1"/>
    <property type="molecule type" value="Genomic_DNA"/>
</dbReference>